<reference evidence="1" key="3">
    <citation type="journal article" date="2017" name="Nature">
        <title>Genome sequence of the progenitor of the wheat D genome Aegilops tauschii.</title>
        <authorList>
            <person name="Luo M.C."/>
            <person name="Gu Y.Q."/>
            <person name="Puiu D."/>
            <person name="Wang H."/>
            <person name="Twardziok S.O."/>
            <person name="Deal K.R."/>
            <person name="Huo N."/>
            <person name="Zhu T."/>
            <person name="Wang L."/>
            <person name="Wang Y."/>
            <person name="McGuire P.E."/>
            <person name="Liu S."/>
            <person name="Long H."/>
            <person name="Ramasamy R.K."/>
            <person name="Rodriguez J.C."/>
            <person name="Van S.L."/>
            <person name="Yuan L."/>
            <person name="Wang Z."/>
            <person name="Xia Z."/>
            <person name="Xiao L."/>
            <person name="Anderson O.D."/>
            <person name="Ouyang S."/>
            <person name="Liang Y."/>
            <person name="Zimin A.V."/>
            <person name="Pertea G."/>
            <person name="Qi P."/>
            <person name="Bennetzen J.L."/>
            <person name="Dai X."/>
            <person name="Dawson M.W."/>
            <person name="Muller H.G."/>
            <person name="Kugler K."/>
            <person name="Rivarola-Duarte L."/>
            <person name="Spannagl M."/>
            <person name="Mayer K.F.X."/>
            <person name="Lu F.H."/>
            <person name="Bevan M.W."/>
            <person name="Leroy P."/>
            <person name="Li P."/>
            <person name="You F.M."/>
            <person name="Sun Q."/>
            <person name="Liu Z."/>
            <person name="Lyons E."/>
            <person name="Wicker T."/>
            <person name="Salzberg S.L."/>
            <person name="Devos K.M."/>
            <person name="Dvorak J."/>
        </authorList>
    </citation>
    <scope>NUCLEOTIDE SEQUENCE [LARGE SCALE GENOMIC DNA]</scope>
    <source>
        <strain evidence="1">cv. AL8/78</strain>
    </source>
</reference>
<name>A0A453NHD6_AEGTS</name>
<reference evidence="1" key="5">
    <citation type="journal article" date="2021" name="G3 (Bethesda)">
        <title>Aegilops tauschii genome assembly Aet v5.0 features greater sequence contiguity and improved annotation.</title>
        <authorList>
            <person name="Wang L."/>
            <person name="Zhu T."/>
            <person name="Rodriguez J.C."/>
            <person name="Deal K.R."/>
            <person name="Dubcovsky J."/>
            <person name="McGuire P.E."/>
            <person name="Lux T."/>
            <person name="Spannagl M."/>
            <person name="Mayer K.F.X."/>
            <person name="Baldrich P."/>
            <person name="Meyers B.C."/>
            <person name="Huo N."/>
            <person name="Gu Y.Q."/>
            <person name="Zhou H."/>
            <person name="Devos K.M."/>
            <person name="Bennetzen J.L."/>
            <person name="Unver T."/>
            <person name="Budak H."/>
            <person name="Gulick P.J."/>
            <person name="Galiba G."/>
            <person name="Kalapos B."/>
            <person name="Nelson D.R."/>
            <person name="Li P."/>
            <person name="You F.M."/>
            <person name="Luo M.C."/>
            <person name="Dvorak J."/>
        </authorList>
    </citation>
    <scope>NUCLEOTIDE SEQUENCE [LARGE SCALE GENOMIC DNA]</scope>
    <source>
        <strain evidence="1">cv. AL8/78</strain>
    </source>
</reference>
<organism evidence="1 2">
    <name type="scientific">Aegilops tauschii subsp. strangulata</name>
    <name type="common">Goatgrass</name>
    <dbReference type="NCBI Taxonomy" id="200361"/>
    <lineage>
        <taxon>Eukaryota</taxon>
        <taxon>Viridiplantae</taxon>
        <taxon>Streptophyta</taxon>
        <taxon>Embryophyta</taxon>
        <taxon>Tracheophyta</taxon>
        <taxon>Spermatophyta</taxon>
        <taxon>Magnoliopsida</taxon>
        <taxon>Liliopsida</taxon>
        <taxon>Poales</taxon>
        <taxon>Poaceae</taxon>
        <taxon>BOP clade</taxon>
        <taxon>Pooideae</taxon>
        <taxon>Triticodae</taxon>
        <taxon>Triticeae</taxon>
        <taxon>Triticinae</taxon>
        <taxon>Aegilops</taxon>
    </lineage>
</organism>
<dbReference type="EnsemblPlants" id="AET6Gv20374500.2">
    <property type="protein sequence ID" value="AET6Gv20374500.2"/>
    <property type="gene ID" value="AET6Gv20374500"/>
</dbReference>
<dbReference type="Proteomes" id="UP000015105">
    <property type="component" value="Chromosome 6D"/>
</dbReference>
<proteinExistence type="predicted"/>
<evidence type="ECO:0000313" key="1">
    <source>
        <dbReference type="EnsemblPlants" id="AET6Gv20374500.2"/>
    </source>
</evidence>
<protein>
    <submittedName>
        <fullName evidence="1">Uncharacterized protein</fullName>
    </submittedName>
</protein>
<reference evidence="1" key="4">
    <citation type="submission" date="2019-03" db="UniProtKB">
        <authorList>
            <consortium name="EnsemblPlants"/>
        </authorList>
    </citation>
    <scope>IDENTIFICATION</scope>
</reference>
<keyword evidence="2" id="KW-1185">Reference proteome</keyword>
<sequence length="150" mass="16203">MDSRAKIGRQAGVVVQIPRRLMLAEVLRQVGGSPAAYATQWLSDGYLSTVQATVPLRCHPWCRTVLRVAGAVAQGAADALIRLMRSRHGVQIDDANWSPAASRAPRRADPRRFTGRAAAVNVGAYGGFASQWCRSYDAARLGWGVGVSVW</sequence>
<accession>A0A453NHD6</accession>
<dbReference type="AlphaFoldDB" id="A0A453NHD6"/>
<dbReference type="Gramene" id="AET6Gv20374500.2">
    <property type="protein sequence ID" value="AET6Gv20374500.2"/>
    <property type="gene ID" value="AET6Gv20374500"/>
</dbReference>
<evidence type="ECO:0000313" key="2">
    <source>
        <dbReference type="Proteomes" id="UP000015105"/>
    </source>
</evidence>
<reference evidence="2" key="2">
    <citation type="journal article" date="2017" name="Nat. Plants">
        <title>The Aegilops tauschii genome reveals multiple impacts of transposons.</title>
        <authorList>
            <person name="Zhao G."/>
            <person name="Zou C."/>
            <person name="Li K."/>
            <person name="Wang K."/>
            <person name="Li T."/>
            <person name="Gao L."/>
            <person name="Zhang X."/>
            <person name="Wang H."/>
            <person name="Yang Z."/>
            <person name="Liu X."/>
            <person name="Jiang W."/>
            <person name="Mao L."/>
            <person name="Kong X."/>
            <person name="Jiao Y."/>
            <person name="Jia J."/>
        </authorList>
    </citation>
    <scope>NUCLEOTIDE SEQUENCE [LARGE SCALE GENOMIC DNA]</scope>
    <source>
        <strain evidence="2">cv. AL8/78</strain>
    </source>
</reference>
<reference evidence="2" key="1">
    <citation type="journal article" date="2014" name="Science">
        <title>Ancient hybridizations among the ancestral genomes of bread wheat.</title>
        <authorList>
            <consortium name="International Wheat Genome Sequencing Consortium,"/>
            <person name="Marcussen T."/>
            <person name="Sandve S.R."/>
            <person name="Heier L."/>
            <person name="Spannagl M."/>
            <person name="Pfeifer M."/>
            <person name="Jakobsen K.S."/>
            <person name="Wulff B.B."/>
            <person name="Steuernagel B."/>
            <person name="Mayer K.F."/>
            <person name="Olsen O.A."/>
        </authorList>
    </citation>
    <scope>NUCLEOTIDE SEQUENCE [LARGE SCALE GENOMIC DNA]</scope>
    <source>
        <strain evidence="2">cv. AL8/78</strain>
    </source>
</reference>